<sequence length="257" mass="28979">MCELLAMSANVPTDICFSFSGLLRRGGDTGPHRDGWGLTFYEGKGCRSFKDPEPSYQSRIAKLLEQYPIKSEIVIGHIRQANRGGVRLENTHPFERELGGRMWTFAHNGQLSDYKDLSLGCFEPVGNTDSEFAFCYLMGQLKQRYAKAPSNPAAFGRFVAKQADMFRAKGVYNMLLSDGRWLFAYCSTKLHWITRRAPFGTATLLDNDWEIDFSKETTPNDVVSVVATQPLTKDEQWHAMKPGQWVLFKAGEVIASN</sequence>
<comment type="caution">
    <text evidence="3">The sequence shown here is derived from an EMBL/GenBank/DDBJ whole genome shotgun (WGS) entry which is preliminary data.</text>
</comment>
<dbReference type="Pfam" id="PF13230">
    <property type="entry name" value="GATase_4"/>
    <property type="match status" value="1"/>
</dbReference>
<name>A0A8J6UQF9_9GAMM</name>
<dbReference type="EMBL" id="JACXAF010000030">
    <property type="protein sequence ID" value="MBD1391187.1"/>
    <property type="molecule type" value="Genomic_DNA"/>
</dbReference>
<reference evidence="3" key="1">
    <citation type="submission" date="2020-09" db="EMBL/GenBank/DDBJ databases">
        <title>A novel bacterium of genus Neiella, isolated from South China Sea.</title>
        <authorList>
            <person name="Huang H."/>
            <person name="Mo K."/>
            <person name="Hu Y."/>
        </authorList>
    </citation>
    <scope>NUCLEOTIDE SEQUENCE</scope>
    <source>
        <strain evidence="3">HB171785</strain>
    </source>
</reference>
<feature type="domain" description="Glutamine amidotransferase type-2" evidence="2">
    <location>
        <begin position="2"/>
        <end position="257"/>
    </location>
</feature>
<dbReference type="InterPro" id="IPR026869">
    <property type="entry name" value="EgtC-like"/>
</dbReference>
<proteinExistence type="predicted"/>
<dbReference type="CDD" id="cd01908">
    <property type="entry name" value="YafJ"/>
    <property type="match status" value="1"/>
</dbReference>
<evidence type="ECO:0000259" key="2">
    <source>
        <dbReference type="PROSITE" id="PS51278"/>
    </source>
</evidence>
<dbReference type="AlphaFoldDB" id="A0A8J6UQF9"/>
<evidence type="ECO:0000256" key="1">
    <source>
        <dbReference type="ARBA" id="ARBA00022962"/>
    </source>
</evidence>
<dbReference type="RefSeq" id="WP_191146246.1">
    <property type="nucleotide sequence ID" value="NZ_JACXAF010000030.1"/>
</dbReference>
<dbReference type="PANTHER" id="PTHR42824:SF1">
    <property type="entry name" value="GLUTAMINE AMIDOTRANSFERASE YAFJ-RELATED"/>
    <property type="match status" value="1"/>
</dbReference>
<dbReference type="Gene3D" id="3.60.20.10">
    <property type="entry name" value="Glutamine Phosphoribosylpyrophosphate, subunit 1, domain 1"/>
    <property type="match status" value="1"/>
</dbReference>
<dbReference type="Proteomes" id="UP000638014">
    <property type="component" value="Unassembled WGS sequence"/>
</dbReference>
<accession>A0A8J6UQF9</accession>
<dbReference type="InterPro" id="IPR017932">
    <property type="entry name" value="GATase_2_dom"/>
</dbReference>
<keyword evidence="1 3" id="KW-0315">Glutamine amidotransferase</keyword>
<dbReference type="PROSITE" id="PS51278">
    <property type="entry name" value="GATASE_TYPE_2"/>
    <property type="match status" value="1"/>
</dbReference>
<protein>
    <submittedName>
        <fullName evidence="3">Class II glutamine amidotransferase</fullName>
    </submittedName>
</protein>
<keyword evidence="4" id="KW-1185">Reference proteome</keyword>
<evidence type="ECO:0000313" key="3">
    <source>
        <dbReference type="EMBL" id="MBD1391187.1"/>
    </source>
</evidence>
<organism evidence="3 4">
    <name type="scientific">Neiella litorisoli</name>
    <dbReference type="NCBI Taxonomy" id="2771431"/>
    <lineage>
        <taxon>Bacteria</taxon>
        <taxon>Pseudomonadati</taxon>
        <taxon>Pseudomonadota</taxon>
        <taxon>Gammaproteobacteria</taxon>
        <taxon>Alteromonadales</taxon>
        <taxon>Echinimonadaceae</taxon>
        <taxon>Neiella</taxon>
    </lineage>
</organism>
<dbReference type="InterPro" id="IPR029055">
    <property type="entry name" value="Ntn_hydrolases_N"/>
</dbReference>
<evidence type="ECO:0000313" key="4">
    <source>
        <dbReference type="Proteomes" id="UP000638014"/>
    </source>
</evidence>
<gene>
    <name evidence="3" type="ORF">IC617_17310</name>
</gene>
<dbReference type="PANTHER" id="PTHR42824">
    <property type="entry name" value="GLUTAMINE AMIDOTRANSFERASE"/>
    <property type="match status" value="1"/>
</dbReference>
<dbReference type="SUPFAM" id="SSF56235">
    <property type="entry name" value="N-terminal nucleophile aminohydrolases (Ntn hydrolases)"/>
    <property type="match status" value="1"/>
</dbReference>